<gene>
    <name evidence="1" type="ORF">BN587_01554</name>
</gene>
<protein>
    <submittedName>
        <fullName evidence="1">Uncharacterized protein</fullName>
    </submittedName>
</protein>
<evidence type="ECO:0000313" key="1">
    <source>
        <dbReference type="EMBL" id="CDD09595.1"/>
    </source>
</evidence>
<dbReference type="EMBL" id="CBGL010000010">
    <property type="protein sequence ID" value="CDD09595.1"/>
    <property type="molecule type" value="Genomic_DNA"/>
</dbReference>
<proteinExistence type="predicted"/>
<dbReference type="AlphaFoldDB" id="R6WJM6"/>
<reference evidence="1" key="1">
    <citation type="submission" date="2012-11" db="EMBL/GenBank/DDBJ databases">
        <title>Dependencies among metagenomic species, viruses, plasmids and units of genetic variation.</title>
        <authorList>
            <person name="Nielsen H.B."/>
            <person name="Almeida M."/>
            <person name="Juncker A.S."/>
            <person name="Rasmussen S."/>
            <person name="Li J."/>
            <person name="Sunagawa S."/>
            <person name="Plichta D."/>
            <person name="Gautier L."/>
            <person name="Le Chatelier E."/>
            <person name="Peletier E."/>
            <person name="Bonde I."/>
            <person name="Nielsen T."/>
            <person name="Manichanh C."/>
            <person name="Arumugam M."/>
            <person name="Batto J."/>
            <person name="Santos M.B.Q.D."/>
            <person name="Blom N."/>
            <person name="Borruel N."/>
            <person name="Burgdorf K.S."/>
            <person name="Boumezbeur F."/>
            <person name="Casellas F."/>
            <person name="Dore J."/>
            <person name="Guarner F."/>
            <person name="Hansen T."/>
            <person name="Hildebrand F."/>
            <person name="Kaas R.S."/>
            <person name="Kennedy S."/>
            <person name="Kristiansen K."/>
            <person name="Kultima J.R."/>
            <person name="Leonard P."/>
            <person name="Levenez F."/>
            <person name="Lund O."/>
            <person name="Moumen B."/>
            <person name="Le Paslier D."/>
            <person name="Pons N."/>
            <person name="Pedersen O."/>
            <person name="Prifti E."/>
            <person name="Qin J."/>
            <person name="Raes J."/>
            <person name="Tap J."/>
            <person name="Tims S."/>
            <person name="Ussery D.W."/>
            <person name="Yamada T."/>
            <person name="MetaHit consortium"/>
            <person name="Renault P."/>
            <person name="Sicheritz-Ponten T."/>
            <person name="Bork P."/>
            <person name="Wang J."/>
            <person name="Brunak S."/>
            <person name="Ehrlich S.D."/>
        </authorList>
    </citation>
    <scope>NUCLEOTIDE SEQUENCE [LARGE SCALE GENOMIC DNA]</scope>
</reference>
<accession>R6WJM6</accession>
<dbReference type="RefSeq" id="WP_021720596.1">
    <property type="nucleotide sequence ID" value="NZ_FR892806.1"/>
</dbReference>
<name>R6WJM6_9FIRM</name>
<comment type="caution">
    <text evidence="1">The sequence shown here is derived from an EMBL/GenBank/DDBJ whole genome shotgun (WGS) entry which is preliminary data.</text>
</comment>
<dbReference type="Proteomes" id="UP000014937">
    <property type="component" value="Unassembled WGS sequence"/>
</dbReference>
<dbReference type="HOGENOM" id="CLU_745673_0_0_9"/>
<sequence length="371" mass="42130">MMKLGESINPEDLFDPVLCACRRRWRRRQPLLLLSLQTGEIAYFEKEVLSWQEQLSETHLADMQSLTDELRELLLQHEVEEEAAVILLPAAEALYSEQLMLPALQRRELQAALMWELQQSVPKAETSYSYSFEANIVGEADEQQYQVTYTALPDTYQAELEQLCSSLLLKLQGIWLGKVTLDAAATAWFAGKPLPPVYRQQQKNLQSVAAAFDRWLPKVSCAVFALALLAYGSALGGCYLAQHNLQKVEQKLKQYEVWEQRIQESEAMERSCQHLEKLLAAAPKASKEANGELERICRQMLPGCWLTALEYCGTKKPLLLQGRAVDALALESLVEQLQKCGYYSRVELLQSEQQGNTIAYKLKLELKEGKK</sequence>
<organism evidence="1">
    <name type="scientific">Phascolarctobacterium succinatutens CAG:287</name>
    <dbReference type="NCBI Taxonomy" id="1263101"/>
    <lineage>
        <taxon>Bacteria</taxon>
        <taxon>Bacillati</taxon>
        <taxon>Bacillota</taxon>
        <taxon>Negativicutes</taxon>
        <taxon>Acidaminococcales</taxon>
        <taxon>Acidaminococcaceae</taxon>
        <taxon>Phascolarctobacterium</taxon>
    </lineage>
</organism>